<dbReference type="EMBL" id="MFJJ01000005">
    <property type="protein sequence ID" value="OGG15277.1"/>
    <property type="molecule type" value="Genomic_DNA"/>
</dbReference>
<keyword evidence="1" id="KW-0472">Membrane</keyword>
<reference evidence="2 3" key="1">
    <citation type="journal article" date="2016" name="Nat. Commun.">
        <title>Thousands of microbial genomes shed light on interconnected biogeochemical processes in an aquifer system.</title>
        <authorList>
            <person name="Anantharaman K."/>
            <person name="Brown C.T."/>
            <person name="Hug L.A."/>
            <person name="Sharon I."/>
            <person name="Castelle C.J."/>
            <person name="Probst A.J."/>
            <person name="Thomas B.C."/>
            <person name="Singh A."/>
            <person name="Wilkins M.J."/>
            <person name="Karaoz U."/>
            <person name="Brodie E.L."/>
            <person name="Williams K.H."/>
            <person name="Hubbard S.S."/>
            <person name="Banfield J.F."/>
        </authorList>
    </citation>
    <scope>NUCLEOTIDE SEQUENCE [LARGE SCALE GENOMIC DNA]</scope>
</reference>
<feature type="transmembrane region" description="Helical" evidence="1">
    <location>
        <begin position="298"/>
        <end position="315"/>
    </location>
</feature>
<evidence type="ECO:0000256" key="1">
    <source>
        <dbReference type="SAM" id="Phobius"/>
    </source>
</evidence>
<feature type="transmembrane region" description="Helical" evidence="1">
    <location>
        <begin position="362"/>
        <end position="379"/>
    </location>
</feature>
<feature type="transmembrane region" description="Helical" evidence="1">
    <location>
        <begin position="145"/>
        <end position="163"/>
    </location>
</feature>
<sequence>MPKKIIVSVHATLIIFALFTLLFGLKLRFSNLNLPFWGDEYQTINAAKGIGRLPGEPSLTQAWKIQRLEMMHPPAFMVMLHFWLKVNTATAWIRLLPSLIGLIGLVYLIKLGIESEFKLTPILLVTSLATVSWVFVHYSEEVGSYSLSISAAFALIYYVICYVNQSSRSKFIKLLLVSLVNLFVYFGSWFYLPIVGSTILFLAIQNKKYSHLINFIVIGGLVITFLYFDQLQYKWGFATSGYLTRHKLSSAPVAAMPVKVVKDNIDYFTYVFGATPWYVDATFFPTTARFGASFTFQYYLSLTVVGIIMLGYYLYLCLINSRDHKEFVNRVLPLYFLFAVLAVVNLASLAGLYPIGAVRMSLFYAPIVIWLTLQFFDMVVQRFNLVSLIIIAFIVMAIINGMTRLYRMPQRHIGNNVLQALYYPS</sequence>
<feature type="transmembrane region" description="Helical" evidence="1">
    <location>
        <begin position="335"/>
        <end position="355"/>
    </location>
</feature>
<dbReference type="AlphaFoldDB" id="A0A1F5ZT42"/>
<evidence type="ECO:0000313" key="3">
    <source>
        <dbReference type="Proteomes" id="UP000177416"/>
    </source>
</evidence>
<feature type="transmembrane region" description="Helical" evidence="1">
    <location>
        <begin position="121"/>
        <end position="139"/>
    </location>
</feature>
<feature type="transmembrane region" description="Helical" evidence="1">
    <location>
        <begin position="385"/>
        <end position="403"/>
    </location>
</feature>
<feature type="transmembrane region" description="Helical" evidence="1">
    <location>
        <begin position="91"/>
        <end position="109"/>
    </location>
</feature>
<keyword evidence="1" id="KW-1133">Transmembrane helix</keyword>
<accession>A0A1F5ZT42</accession>
<evidence type="ECO:0008006" key="4">
    <source>
        <dbReference type="Google" id="ProtNLM"/>
    </source>
</evidence>
<proteinExistence type="predicted"/>
<feature type="transmembrane region" description="Helical" evidence="1">
    <location>
        <begin position="175"/>
        <end position="203"/>
    </location>
</feature>
<gene>
    <name evidence="2" type="ORF">A2875_00600</name>
</gene>
<keyword evidence="1" id="KW-0812">Transmembrane</keyword>
<dbReference type="Proteomes" id="UP000177416">
    <property type="component" value="Unassembled WGS sequence"/>
</dbReference>
<name>A0A1F5ZT42_9BACT</name>
<comment type="caution">
    <text evidence="2">The sequence shown here is derived from an EMBL/GenBank/DDBJ whole genome shotgun (WGS) entry which is preliminary data.</text>
</comment>
<feature type="transmembrane region" description="Helical" evidence="1">
    <location>
        <begin position="209"/>
        <end position="228"/>
    </location>
</feature>
<protein>
    <recommendedName>
        <fullName evidence="4">Glycosyltransferase RgtA/B/C/D-like domain-containing protein</fullName>
    </recommendedName>
</protein>
<evidence type="ECO:0000313" key="2">
    <source>
        <dbReference type="EMBL" id="OGG15277.1"/>
    </source>
</evidence>
<feature type="transmembrane region" description="Helical" evidence="1">
    <location>
        <begin position="7"/>
        <end position="25"/>
    </location>
</feature>
<organism evidence="2 3">
    <name type="scientific">Candidatus Gottesmanbacteria bacterium RIFCSPHIGHO2_01_FULL_46_14</name>
    <dbReference type="NCBI Taxonomy" id="1798380"/>
    <lineage>
        <taxon>Bacteria</taxon>
        <taxon>Candidatus Gottesmaniibacteriota</taxon>
    </lineage>
</organism>